<evidence type="ECO:0000313" key="2">
    <source>
        <dbReference type="EMBL" id="OGM22155.1"/>
    </source>
</evidence>
<name>A0A1F7Y6K3_9BACT</name>
<dbReference type="SUPFAM" id="SSF53335">
    <property type="entry name" value="S-adenosyl-L-methionine-dependent methyltransferases"/>
    <property type="match status" value="1"/>
</dbReference>
<gene>
    <name evidence="2" type="ORF">A2863_01160</name>
</gene>
<dbReference type="Gene3D" id="3.40.50.150">
    <property type="entry name" value="Vaccinia Virus protein VP39"/>
    <property type="match status" value="1"/>
</dbReference>
<evidence type="ECO:0000259" key="1">
    <source>
        <dbReference type="Pfam" id="PF08241"/>
    </source>
</evidence>
<dbReference type="GO" id="GO:0008757">
    <property type="term" value="F:S-adenosylmethionine-dependent methyltransferase activity"/>
    <property type="evidence" value="ECO:0007669"/>
    <property type="project" value="InterPro"/>
</dbReference>
<feature type="domain" description="Methyltransferase type 11" evidence="1">
    <location>
        <begin position="41"/>
        <end position="133"/>
    </location>
</feature>
<dbReference type="Pfam" id="PF08241">
    <property type="entry name" value="Methyltransf_11"/>
    <property type="match status" value="1"/>
</dbReference>
<sequence>MGFKDNEHDLLYYENSKDSAPWNLTVRAAQIITHRPANAIDLGCGAFPDTRYLINNGIYTTAVDINPLVKEYVGDIKCPLLDLVILPFSELVFPDAFFDFATSEYSLHFIPKEEAKNLFLKISNWLKPKGIFAANLLSIFDEWNMQGNTNLTFYDGSEVENLLEIAGLDILLLQEKANNDPTLTGRSKRFWDFYEFIAQKPEL</sequence>
<comment type="caution">
    <text evidence="2">The sequence shown here is derived from an EMBL/GenBank/DDBJ whole genome shotgun (WGS) entry which is preliminary data.</text>
</comment>
<accession>A0A1F7Y6K3</accession>
<evidence type="ECO:0000313" key="3">
    <source>
        <dbReference type="Proteomes" id="UP000178750"/>
    </source>
</evidence>
<organism evidence="2 3">
    <name type="scientific">Candidatus Woesebacteria bacterium RIFCSPHIGHO2_01_FULL_38_9b</name>
    <dbReference type="NCBI Taxonomy" id="1802493"/>
    <lineage>
        <taxon>Bacteria</taxon>
        <taxon>Candidatus Woeseibacteriota</taxon>
    </lineage>
</organism>
<reference evidence="2 3" key="1">
    <citation type="journal article" date="2016" name="Nat. Commun.">
        <title>Thousands of microbial genomes shed light on interconnected biogeochemical processes in an aquifer system.</title>
        <authorList>
            <person name="Anantharaman K."/>
            <person name="Brown C.T."/>
            <person name="Hug L.A."/>
            <person name="Sharon I."/>
            <person name="Castelle C.J."/>
            <person name="Probst A.J."/>
            <person name="Thomas B.C."/>
            <person name="Singh A."/>
            <person name="Wilkins M.J."/>
            <person name="Karaoz U."/>
            <person name="Brodie E.L."/>
            <person name="Williams K.H."/>
            <person name="Hubbard S.S."/>
            <person name="Banfield J.F."/>
        </authorList>
    </citation>
    <scope>NUCLEOTIDE SEQUENCE [LARGE SCALE GENOMIC DNA]</scope>
</reference>
<dbReference type="EMBL" id="MGGF01000010">
    <property type="protein sequence ID" value="OGM22155.1"/>
    <property type="molecule type" value="Genomic_DNA"/>
</dbReference>
<dbReference type="AlphaFoldDB" id="A0A1F7Y6K3"/>
<dbReference type="Proteomes" id="UP000178750">
    <property type="component" value="Unassembled WGS sequence"/>
</dbReference>
<proteinExistence type="predicted"/>
<dbReference type="InterPro" id="IPR029063">
    <property type="entry name" value="SAM-dependent_MTases_sf"/>
</dbReference>
<dbReference type="InterPro" id="IPR013216">
    <property type="entry name" value="Methyltransf_11"/>
</dbReference>
<protein>
    <recommendedName>
        <fullName evidence="1">Methyltransferase type 11 domain-containing protein</fullName>
    </recommendedName>
</protein>